<dbReference type="PANTHER" id="PTHR46193:SF18">
    <property type="entry name" value="HEXITOL PHOSPHATASE B"/>
    <property type="match status" value="1"/>
</dbReference>
<comment type="caution">
    <text evidence="6">The sequence shown here is derived from an EMBL/GenBank/DDBJ whole genome shotgun (WGS) entry which is preliminary data.</text>
</comment>
<dbReference type="NCBIfam" id="TIGR01509">
    <property type="entry name" value="HAD-SF-IA-v3"/>
    <property type="match status" value="1"/>
</dbReference>
<dbReference type="SUPFAM" id="SSF56784">
    <property type="entry name" value="HAD-like"/>
    <property type="match status" value="1"/>
</dbReference>
<dbReference type="PANTHER" id="PTHR46193">
    <property type="entry name" value="6-PHOSPHOGLUCONATE PHOSPHATASE"/>
    <property type="match status" value="1"/>
</dbReference>
<dbReference type="InterPro" id="IPR023214">
    <property type="entry name" value="HAD_sf"/>
</dbReference>
<sequence>MMPTVIFDMDGVIVDSEYTFLESKTAMLHSEGHLVDESYHYQFMGTTAEFMWEKMKEELQLQKSVSAYIEEMNLRRKALITRDGVKAIPHVQTLIRQLAEANFQLGVASSSPKKEIEENLDQLQLRNYFTEIVSSEEVARSKPFPDVFLKVASLLGTNPQQCIVIEDTINGCKAAKDAGMYCIGFANPAFPAQDLPADQTIIDFRDLNVQGLKTIK</sequence>
<dbReference type="SFLD" id="SFLDG01135">
    <property type="entry name" value="C1.5.6:_HAD__Beta-PGM__Phospha"/>
    <property type="match status" value="1"/>
</dbReference>
<comment type="similarity">
    <text evidence="2">Belongs to the HAD-like hydrolase superfamily. CbbY/CbbZ/Gph/YieH family.</text>
</comment>
<evidence type="ECO:0000313" key="7">
    <source>
        <dbReference type="Proteomes" id="UP000286288"/>
    </source>
</evidence>
<evidence type="ECO:0000313" key="6">
    <source>
        <dbReference type="EMBL" id="RHK05616.1"/>
    </source>
</evidence>
<reference evidence="6 7" key="1">
    <citation type="submission" date="2018-08" db="EMBL/GenBank/DDBJ databases">
        <title>A genome reference for cultivated species of the human gut microbiota.</title>
        <authorList>
            <person name="Zou Y."/>
            <person name="Xue W."/>
            <person name="Luo G."/>
        </authorList>
    </citation>
    <scope>NUCLEOTIDE SEQUENCE [LARGE SCALE GENOMIC DNA]</scope>
    <source>
        <strain evidence="6 7">AF48-16</strain>
    </source>
</reference>
<dbReference type="InterPro" id="IPR041492">
    <property type="entry name" value="HAD_2"/>
</dbReference>
<dbReference type="InterPro" id="IPR036412">
    <property type="entry name" value="HAD-like_sf"/>
</dbReference>
<dbReference type="GO" id="GO:0046872">
    <property type="term" value="F:metal ion binding"/>
    <property type="evidence" value="ECO:0007669"/>
    <property type="project" value="UniProtKB-KW"/>
</dbReference>
<proteinExistence type="inferred from homology"/>
<dbReference type="Pfam" id="PF13419">
    <property type="entry name" value="HAD_2"/>
    <property type="match status" value="1"/>
</dbReference>
<comment type="cofactor">
    <cofactor evidence="1">
        <name>Mg(2+)</name>
        <dbReference type="ChEBI" id="CHEBI:18420"/>
    </cofactor>
</comment>
<dbReference type="SFLD" id="SFLDG01129">
    <property type="entry name" value="C1.5:_HAD__Beta-PGM__Phosphata"/>
    <property type="match status" value="1"/>
</dbReference>
<keyword evidence="4" id="KW-0460">Magnesium</keyword>
<dbReference type="InterPro" id="IPR006439">
    <property type="entry name" value="HAD-SF_hydro_IA"/>
</dbReference>
<organism evidence="6 7">
    <name type="scientific">Enterococcus casseliflavus</name>
    <name type="common">Enterococcus flavescens</name>
    <dbReference type="NCBI Taxonomy" id="37734"/>
    <lineage>
        <taxon>Bacteria</taxon>
        <taxon>Bacillati</taxon>
        <taxon>Bacillota</taxon>
        <taxon>Bacilli</taxon>
        <taxon>Lactobacillales</taxon>
        <taxon>Enterococcaceae</taxon>
        <taxon>Enterococcus</taxon>
    </lineage>
</organism>
<name>A0A415EQJ1_ENTCA</name>
<keyword evidence="6" id="KW-0378">Hydrolase</keyword>
<keyword evidence="3" id="KW-0479">Metal-binding</keyword>
<dbReference type="GO" id="GO:0016787">
    <property type="term" value="F:hydrolase activity"/>
    <property type="evidence" value="ECO:0007669"/>
    <property type="project" value="UniProtKB-KW"/>
</dbReference>
<protein>
    <submittedName>
        <fullName evidence="6">HAD family hydrolase</fullName>
    </submittedName>
</protein>
<dbReference type="EMBL" id="QRMZ01000017">
    <property type="protein sequence ID" value="RHK05616.1"/>
    <property type="molecule type" value="Genomic_DNA"/>
</dbReference>
<evidence type="ECO:0000256" key="1">
    <source>
        <dbReference type="ARBA" id="ARBA00001946"/>
    </source>
</evidence>
<dbReference type="Gene3D" id="3.40.50.1000">
    <property type="entry name" value="HAD superfamily/HAD-like"/>
    <property type="match status" value="1"/>
</dbReference>
<dbReference type="PRINTS" id="PR00413">
    <property type="entry name" value="HADHALOGNASE"/>
</dbReference>
<evidence type="ECO:0000256" key="5">
    <source>
        <dbReference type="ARBA" id="ARBA00023277"/>
    </source>
</evidence>
<dbReference type="CDD" id="cd16423">
    <property type="entry name" value="HAD_BPGM-like"/>
    <property type="match status" value="1"/>
</dbReference>
<dbReference type="AlphaFoldDB" id="A0A415EQJ1"/>
<dbReference type="RefSeq" id="WP_144330891.1">
    <property type="nucleotide sequence ID" value="NZ_CP068128.1"/>
</dbReference>
<evidence type="ECO:0000256" key="4">
    <source>
        <dbReference type="ARBA" id="ARBA00022842"/>
    </source>
</evidence>
<evidence type="ECO:0000256" key="2">
    <source>
        <dbReference type="ARBA" id="ARBA00006171"/>
    </source>
</evidence>
<dbReference type="InterPro" id="IPR051600">
    <property type="entry name" value="Beta-PGM-like"/>
</dbReference>
<dbReference type="Proteomes" id="UP000286288">
    <property type="component" value="Unassembled WGS sequence"/>
</dbReference>
<dbReference type="InterPro" id="IPR023198">
    <property type="entry name" value="PGP-like_dom2"/>
</dbReference>
<gene>
    <name evidence="6" type="ORF">DW084_12775</name>
</gene>
<accession>A0A415EQJ1</accession>
<dbReference type="NCBIfam" id="TIGR01549">
    <property type="entry name" value="HAD-SF-IA-v1"/>
    <property type="match status" value="1"/>
</dbReference>
<dbReference type="SFLD" id="SFLDS00003">
    <property type="entry name" value="Haloacid_Dehalogenase"/>
    <property type="match status" value="1"/>
</dbReference>
<keyword evidence="5" id="KW-0119">Carbohydrate metabolism</keyword>
<evidence type="ECO:0000256" key="3">
    <source>
        <dbReference type="ARBA" id="ARBA00022723"/>
    </source>
</evidence>
<dbReference type="Gene3D" id="1.10.150.240">
    <property type="entry name" value="Putative phosphatase, domain 2"/>
    <property type="match status" value="1"/>
</dbReference>
<dbReference type="GeneID" id="91573935"/>